<sequence>MNTIPENKRHERAIQSFKETYFLEDDDIESEVRELDGFTVVNIRIPEHNYDFRWTESLDGSWHSWFRTEDFDMDEFLSRIQEDVAERCPRLVERQKCYSKLKGEIFELQKELSRLRERNSVLEQENTHLRYSPGGEGAMEAQAHFDFLANIRT</sequence>
<accession>V9SFG9</accession>
<evidence type="ECO:0000313" key="3">
    <source>
        <dbReference type="Proteomes" id="UP000232615"/>
    </source>
</evidence>
<keyword evidence="1" id="KW-0175">Coiled coil</keyword>
<evidence type="ECO:0000313" key="2">
    <source>
        <dbReference type="EMBL" id="AHC55086.1"/>
    </source>
</evidence>
<keyword evidence="3" id="KW-1185">Reference proteome</keyword>
<dbReference type="Proteomes" id="UP000232615">
    <property type="component" value="Segment"/>
</dbReference>
<gene>
    <name evidence="2" type="ORF">TNS_ORF368</name>
</gene>
<evidence type="ECO:0000256" key="1">
    <source>
        <dbReference type="SAM" id="Coils"/>
    </source>
</evidence>
<reference evidence="2 3" key="1">
    <citation type="journal article" date="2014" name="Arch. Virol.">
        <title>Complete genome sequence of Tunisvirus, a new member of the proposed family Marseilleviridae.</title>
        <authorList>
            <person name="Aherfi S."/>
            <person name="Boughalmi M."/>
            <person name="Pagnier I."/>
            <person name="Fournous G."/>
            <person name="La Scola B."/>
            <person name="Raoult D."/>
            <person name="Colson P."/>
        </authorList>
    </citation>
    <scope>NUCLEOTIDE SEQUENCE [LARGE SCALE GENOMIC DNA]</scope>
    <source>
        <strain evidence="2 3">U484</strain>
    </source>
</reference>
<proteinExistence type="predicted"/>
<name>V9SFG9_9VIRU</name>
<organism evidence="2 3">
    <name type="scientific">Tunisvirus fontaine2</name>
    <dbReference type="NCBI Taxonomy" id="1421067"/>
    <lineage>
        <taxon>Viruses</taxon>
        <taxon>Varidnaviria</taxon>
        <taxon>Bamfordvirae</taxon>
        <taxon>Nucleocytoviricota</taxon>
        <taxon>Megaviricetes</taxon>
        <taxon>Pimascovirales</taxon>
        <taxon>Pimascovirales incertae sedis</taxon>
        <taxon>Marseilleviridae</taxon>
        <taxon>Losannavirus</taxon>
        <taxon>Losannavirus tunisense</taxon>
    </lineage>
</organism>
<dbReference type="EMBL" id="KF483846">
    <property type="protein sequence ID" value="AHC55086.1"/>
    <property type="molecule type" value="Genomic_DNA"/>
</dbReference>
<protein>
    <submittedName>
        <fullName evidence="2">Uncharacterized protein</fullName>
    </submittedName>
</protein>
<feature type="coiled-coil region" evidence="1">
    <location>
        <begin position="98"/>
        <end position="125"/>
    </location>
</feature>